<dbReference type="EMBL" id="FMTY01000002">
    <property type="protein sequence ID" value="SCX07941.1"/>
    <property type="molecule type" value="Genomic_DNA"/>
</dbReference>
<organism evidence="11 12">
    <name type="scientific">Flavobacterium saliperosum</name>
    <dbReference type="NCBI Taxonomy" id="329186"/>
    <lineage>
        <taxon>Bacteria</taxon>
        <taxon>Pseudomonadati</taxon>
        <taxon>Bacteroidota</taxon>
        <taxon>Flavobacteriia</taxon>
        <taxon>Flavobacteriales</taxon>
        <taxon>Flavobacteriaceae</taxon>
        <taxon>Flavobacterium</taxon>
    </lineage>
</organism>
<dbReference type="PANTHER" id="PTHR47466">
    <property type="match status" value="1"/>
</dbReference>
<proteinExistence type="inferred from homology"/>
<dbReference type="GO" id="GO:0046872">
    <property type="term" value="F:metal ion binding"/>
    <property type="evidence" value="ECO:0007669"/>
    <property type="project" value="UniProtKB-KW"/>
</dbReference>
<protein>
    <submittedName>
        <fullName evidence="11">Pregnancy-associated plasma protein-A</fullName>
    </submittedName>
</protein>
<dbReference type="AlphaFoldDB" id="A0A1G4VK19"/>
<sequence length="316" mass="34393">MKKILLSALVLMSLISCTKEENSSANESSTLAHRGCASHEVHQEQMRQNPELAITMNEIETFTEKAVREGRLVNGKIQIPVVVNVLYRTTAENISLAQIQSQIDVLNKDFNALNSDFNKVPSAFSGVKANVGISFVLDAVYRKSTTKTSWGTADAMKKSTQGGMNPTSPTTKLNLWVCTIGGGILGYAQFPGGSSSTDGVVIDSRYFGTTGTATYPFNLGRTATHEVGHWMNLRHIWGDATCGNDYVSDTPLHNAPNYGVPAAGHRSTCTGTPLEMYMNYMDYTDDRGMFMFSNAQKSRMLAIFATGGARNSFAQP</sequence>
<keyword evidence="8" id="KW-1015">Disulfide bond</keyword>
<dbReference type="PROSITE" id="PS51257">
    <property type="entry name" value="PROKAR_LIPOPROTEIN"/>
    <property type="match status" value="1"/>
</dbReference>
<feature type="signal peptide" evidence="9">
    <location>
        <begin position="1"/>
        <end position="18"/>
    </location>
</feature>
<dbReference type="Pfam" id="PF05572">
    <property type="entry name" value="Peptidase_M43"/>
    <property type="match status" value="1"/>
</dbReference>
<evidence type="ECO:0000256" key="4">
    <source>
        <dbReference type="ARBA" id="ARBA00022729"/>
    </source>
</evidence>
<dbReference type="PANTHER" id="PTHR47466:SF1">
    <property type="entry name" value="METALLOPROTEASE MEP1 (AFU_ORTHOLOGUE AFUA_1G07730)-RELATED"/>
    <property type="match status" value="1"/>
</dbReference>
<dbReference type="InterPro" id="IPR024079">
    <property type="entry name" value="MetalloPept_cat_dom_sf"/>
</dbReference>
<evidence type="ECO:0000259" key="10">
    <source>
        <dbReference type="Pfam" id="PF05572"/>
    </source>
</evidence>
<keyword evidence="6" id="KW-0862">Zinc</keyword>
<dbReference type="InterPro" id="IPR008754">
    <property type="entry name" value="Peptidase_M43"/>
</dbReference>
<evidence type="ECO:0000256" key="7">
    <source>
        <dbReference type="ARBA" id="ARBA00023049"/>
    </source>
</evidence>
<evidence type="ECO:0000313" key="11">
    <source>
        <dbReference type="EMBL" id="SCX07941.1"/>
    </source>
</evidence>
<feature type="domain" description="Peptidase M43 pregnancy-associated plasma-A" evidence="10">
    <location>
        <begin position="186"/>
        <end position="302"/>
    </location>
</feature>
<keyword evidence="4 9" id="KW-0732">Signal</keyword>
<dbReference type="STRING" id="329186.SAMN02927925_01256"/>
<keyword evidence="3" id="KW-0479">Metal-binding</keyword>
<evidence type="ECO:0000256" key="6">
    <source>
        <dbReference type="ARBA" id="ARBA00022833"/>
    </source>
</evidence>
<keyword evidence="2" id="KW-0645">Protease</keyword>
<keyword evidence="7" id="KW-0482">Metalloprotease</keyword>
<dbReference type="Proteomes" id="UP000182124">
    <property type="component" value="Unassembled WGS sequence"/>
</dbReference>
<dbReference type="RefSeq" id="WP_023576832.1">
    <property type="nucleotide sequence ID" value="NZ_CBCSBQ010000009.1"/>
</dbReference>
<evidence type="ECO:0000256" key="5">
    <source>
        <dbReference type="ARBA" id="ARBA00022801"/>
    </source>
</evidence>
<dbReference type="Gene3D" id="3.40.390.10">
    <property type="entry name" value="Collagenase (Catalytic Domain)"/>
    <property type="match status" value="1"/>
</dbReference>
<accession>A0A1G4VK19</accession>
<comment type="similarity">
    <text evidence="1">Belongs to the peptidase M43B family.</text>
</comment>
<feature type="chain" id="PRO_5010168679" evidence="9">
    <location>
        <begin position="19"/>
        <end position="316"/>
    </location>
</feature>
<dbReference type="eggNOG" id="COG3291">
    <property type="taxonomic scope" value="Bacteria"/>
</dbReference>
<evidence type="ECO:0000256" key="9">
    <source>
        <dbReference type="SAM" id="SignalP"/>
    </source>
</evidence>
<dbReference type="GO" id="GO:0006508">
    <property type="term" value="P:proteolysis"/>
    <property type="evidence" value="ECO:0007669"/>
    <property type="project" value="UniProtKB-KW"/>
</dbReference>
<reference evidence="11 12" key="1">
    <citation type="submission" date="2016-10" db="EMBL/GenBank/DDBJ databases">
        <authorList>
            <person name="de Groot N.N."/>
        </authorList>
    </citation>
    <scope>NUCLEOTIDE SEQUENCE [LARGE SCALE GENOMIC DNA]</scope>
    <source>
        <strain evidence="11 12">CGMCC 1.3801</strain>
    </source>
</reference>
<name>A0A1G4VK19_9FLAO</name>
<dbReference type="GO" id="GO:0008237">
    <property type="term" value="F:metallopeptidase activity"/>
    <property type="evidence" value="ECO:0007669"/>
    <property type="project" value="UniProtKB-KW"/>
</dbReference>
<evidence type="ECO:0000256" key="1">
    <source>
        <dbReference type="ARBA" id="ARBA00008721"/>
    </source>
</evidence>
<evidence type="ECO:0000256" key="3">
    <source>
        <dbReference type="ARBA" id="ARBA00022723"/>
    </source>
</evidence>
<evidence type="ECO:0000313" key="12">
    <source>
        <dbReference type="Proteomes" id="UP000182124"/>
    </source>
</evidence>
<evidence type="ECO:0000256" key="8">
    <source>
        <dbReference type="ARBA" id="ARBA00023157"/>
    </source>
</evidence>
<dbReference type="SUPFAM" id="SSF55486">
    <property type="entry name" value="Metalloproteases ('zincins'), catalytic domain"/>
    <property type="match status" value="1"/>
</dbReference>
<gene>
    <name evidence="11" type="ORF">SAMN02927925_01256</name>
</gene>
<keyword evidence="5" id="KW-0378">Hydrolase</keyword>
<evidence type="ECO:0000256" key="2">
    <source>
        <dbReference type="ARBA" id="ARBA00022670"/>
    </source>
</evidence>
<dbReference type="CDD" id="cd04275">
    <property type="entry name" value="ZnMc_pappalysin_like"/>
    <property type="match status" value="1"/>
</dbReference>